<evidence type="ECO:0000256" key="4">
    <source>
        <dbReference type="ARBA" id="ARBA00022829"/>
    </source>
</evidence>
<dbReference type="EMBL" id="NIQC01000019">
    <property type="protein sequence ID" value="OWZ83385.1"/>
    <property type="molecule type" value="Genomic_DNA"/>
</dbReference>
<evidence type="ECO:0000256" key="1">
    <source>
        <dbReference type="ARBA" id="ARBA00004496"/>
    </source>
</evidence>
<dbReference type="SUPFAM" id="SSF56349">
    <property type="entry name" value="DNA breaking-rejoining enzymes"/>
    <property type="match status" value="1"/>
</dbReference>
<comment type="subcellular location">
    <subcellularLocation>
        <location evidence="1">Cytoplasm</location>
    </subcellularLocation>
</comment>
<evidence type="ECO:0000259" key="10">
    <source>
        <dbReference type="PROSITE" id="PS51898"/>
    </source>
</evidence>
<dbReference type="Gene3D" id="1.10.443.10">
    <property type="entry name" value="Intergrase catalytic core"/>
    <property type="match status" value="1"/>
</dbReference>
<dbReference type="OrthoDB" id="9801717at2"/>
<dbReference type="InterPro" id="IPR011010">
    <property type="entry name" value="DNA_brk_join_enz"/>
</dbReference>
<evidence type="ECO:0000256" key="9">
    <source>
        <dbReference type="PROSITE-ProRule" id="PRU01248"/>
    </source>
</evidence>
<dbReference type="InterPro" id="IPR002104">
    <property type="entry name" value="Integrase_catalytic"/>
</dbReference>
<dbReference type="PROSITE" id="PS51898">
    <property type="entry name" value="TYR_RECOMBINASE"/>
    <property type="match status" value="1"/>
</dbReference>
<keyword evidence="2" id="KW-0963">Cytoplasm</keyword>
<keyword evidence="8" id="KW-0131">Cell cycle</keyword>
<dbReference type="InterPro" id="IPR050090">
    <property type="entry name" value="Tyrosine_recombinase_XerCD"/>
</dbReference>
<organism evidence="12 13">
    <name type="scientific">Natranaerobius trueperi</name>
    <dbReference type="NCBI Taxonomy" id="759412"/>
    <lineage>
        <taxon>Bacteria</taxon>
        <taxon>Bacillati</taxon>
        <taxon>Bacillota</taxon>
        <taxon>Clostridia</taxon>
        <taxon>Natranaerobiales</taxon>
        <taxon>Natranaerobiaceae</taxon>
        <taxon>Natranaerobius</taxon>
    </lineage>
</organism>
<evidence type="ECO:0000256" key="8">
    <source>
        <dbReference type="ARBA" id="ARBA00023306"/>
    </source>
</evidence>
<evidence type="ECO:0000259" key="11">
    <source>
        <dbReference type="PROSITE" id="PS51900"/>
    </source>
</evidence>
<evidence type="ECO:0000256" key="2">
    <source>
        <dbReference type="ARBA" id="ARBA00022490"/>
    </source>
</evidence>
<feature type="domain" description="Core-binding (CB)" evidence="11">
    <location>
        <begin position="14"/>
        <end position="94"/>
    </location>
</feature>
<keyword evidence="4" id="KW-0159">Chromosome partition</keyword>
<dbReference type="GO" id="GO:0005737">
    <property type="term" value="C:cytoplasm"/>
    <property type="evidence" value="ECO:0007669"/>
    <property type="project" value="UniProtKB-SubCell"/>
</dbReference>
<accession>A0A226BWP4</accession>
<keyword evidence="7" id="KW-0233">DNA recombination</keyword>
<dbReference type="PANTHER" id="PTHR30349">
    <property type="entry name" value="PHAGE INTEGRASE-RELATED"/>
    <property type="match status" value="1"/>
</dbReference>
<protein>
    <submittedName>
        <fullName evidence="12">Integrase</fullName>
    </submittedName>
</protein>
<dbReference type="InterPro" id="IPR010998">
    <property type="entry name" value="Integrase_recombinase_N"/>
</dbReference>
<evidence type="ECO:0000313" key="12">
    <source>
        <dbReference type="EMBL" id="OWZ83385.1"/>
    </source>
</evidence>
<sequence length="293" mass="34281">MTKDWEITTKAISSKNREIVNDYISELSSINKSKETIKLYRNVLKRVFLINPKDLTKWSSKDILYCIDKLSEEKQENTESTYITVISAFLKFCKNEEYITDLNVKPEWRPKLTDSLPRYLEENELVKARIQSEKEKLRDRLLFEFFVSSGARCCEAYSLNIQNLDLKKRTAKVIGKGKKIRFIYFNEVSYMLFKKYLKNRHQSKGAVFLSQSKKRLSTRRMQVIIKNIGKKANLSSKLTPHRLRHTFATDLLNKGAEMSYIGDQLGHTNLNVTGVYARLLLGSIDDEYKRCME</sequence>
<dbReference type="InterPro" id="IPR013762">
    <property type="entry name" value="Integrase-like_cat_sf"/>
</dbReference>
<dbReference type="GO" id="GO:0003677">
    <property type="term" value="F:DNA binding"/>
    <property type="evidence" value="ECO:0007669"/>
    <property type="project" value="UniProtKB-UniRule"/>
</dbReference>
<dbReference type="Pfam" id="PF00589">
    <property type="entry name" value="Phage_integrase"/>
    <property type="match status" value="1"/>
</dbReference>
<dbReference type="RefSeq" id="WP_089023904.1">
    <property type="nucleotide sequence ID" value="NZ_NIQC01000019.1"/>
</dbReference>
<dbReference type="Proteomes" id="UP000214588">
    <property type="component" value="Unassembled WGS sequence"/>
</dbReference>
<dbReference type="GO" id="GO:0007059">
    <property type="term" value="P:chromosome segregation"/>
    <property type="evidence" value="ECO:0007669"/>
    <property type="project" value="UniProtKB-KW"/>
</dbReference>
<dbReference type="InterPro" id="IPR044068">
    <property type="entry name" value="CB"/>
</dbReference>
<dbReference type="AlphaFoldDB" id="A0A226BWP4"/>
<evidence type="ECO:0000313" key="13">
    <source>
        <dbReference type="Proteomes" id="UP000214588"/>
    </source>
</evidence>
<evidence type="ECO:0000256" key="6">
    <source>
        <dbReference type="ARBA" id="ARBA00023125"/>
    </source>
</evidence>
<keyword evidence="3" id="KW-0132">Cell division</keyword>
<evidence type="ECO:0000256" key="5">
    <source>
        <dbReference type="ARBA" id="ARBA00022908"/>
    </source>
</evidence>
<evidence type="ECO:0000256" key="3">
    <source>
        <dbReference type="ARBA" id="ARBA00022618"/>
    </source>
</evidence>
<keyword evidence="13" id="KW-1185">Reference proteome</keyword>
<evidence type="ECO:0000256" key="7">
    <source>
        <dbReference type="ARBA" id="ARBA00023172"/>
    </source>
</evidence>
<dbReference type="GO" id="GO:0015074">
    <property type="term" value="P:DNA integration"/>
    <property type="evidence" value="ECO:0007669"/>
    <property type="project" value="UniProtKB-KW"/>
</dbReference>
<name>A0A226BWP4_9FIRM</name>
<proteinExistence type="predicted"/>
<dbReference type="PROSITE" id="PS51900">
    <property type="entry name" value="CB"/>
    <property type="match status" value="1"/>
</dbReference>
<comment type="caution">
    <text evidence="12">The sequence shown here is derived from an EMBL/GenBank/DDBJ whole genome shotgun (WGS) entry which is preliminary data.</text>
</comment>
<keyword evidence="6 9" id="KW-0238">DNA-binding</keyword>
<keyword evidence="5" id="KW-0229">DNA integration</keyword>
<gene>
    <name evidence="12" type="ORF">CDO51_08770</name>
</gene>
<dbReference type="Gene3D" id="1.10.150.130">
    <property type="match status" value="1"/>
</dbReference>
<dbReference type="PANTHER" id="PTHR30349:SF77">
    <property type="entry name" value="TYROSINE RECOMBINASE XERC"/>
    <property type="match status" value="1"/>
</dbReference>
<feature type="domain" description="Tyr recombinase" evidence="10">
    <location>
        <begin position="111"/>
        <end position="289"/>
    </location>
</feature>
<dbReference type="GO" id="GO:0051301">
    <property type="term" value="P:cell division"/>
    <property type="evidence" value="ECO:0007669"/>
    <property type="project" value="UniProtKB-KW"/>
</dbReference>
<dbReference type="GO" id="GO:0006310">
    <property type="term" value="P:DNA recombination"/>
    <property type="evidence" value="ECO:0007669"/>
    <property type="project" value="UniProtKB-KW"/>
</dbReference>
<reference evidence="12 13" key="1">
    <citation type="submission" date="2017-06" db="EMBL/GenBank/DDBJ databases">
        <title>Draft Genome Sequence of Natranaerobius trueperi halophilic, alkalithermophilic bacteria from soda lakes.</title>
        <authorList>
            <person name="Zhao B."/>
        </authorList>
    </citation>
    <scope>NUCLEOTIDE SEQUENCE [LARGE SCALE GENOMIC DNA]</scope>
    <source>
        <strain evidence="12 13">DSM 18760</strain>
    </source>
</reference>